<evidence type="ECO:0000256" key="1">
    <source>
        <dbReference type="SAM" id="MobiDB-lite"/>
    </source>
</evidence>
<evidence type="ECO:0000313" key="2">
    <source>
        <dbReference type="EMBL" id="KAK7063772.1"/>
    </source>
</evidence>
<feature type="compositionally biased region" description="Basic residues" evidence="1">
    <location>
        <begin position="12"/>
        <end position="27"/>
    </location>
</feature>
<comment type="caution">
    <text evidence="2">The sequence shown here is derived from an EMBL/GenBank/DDBJ whole genome shotgun (WGS) entry which is preliminary data.</text>
</comment>
<dbReference type="Proteomes" id="UP001362999">
    <property type="component" value="Unassembled WGS sequence"/>
</dbReference>
<proteinExistence type="predicted"/>
<name>A0AAW0EDQ0_9AGAR</name>
<sequence length="74" mass="8174">MAPQKPAATTQPKKKRTGGGGGKKKKGPTAYNKFVSEEMERLRNVGVDDGRERRSRAIANWHLHKEKDSNASSP</sequence>
<organism evidence="2 3">
    <name type="scientific">Favolaschia claudopus</name>
    <dbReference type="NCBI Taxonomy" id="2862362"/>
    <lineage>
        <taxon>Eukaryota</taxon>
        <taxon>Fungi</taxon>
        <taxon>Dikarya</taxon>
        <taxon>Basidiomycota</taxon>
        <taxon>Agaricomycotina</taxon>
        <taxon>Agaricomycetes</taxon>
        <taxon>Agaricomycetidae</taxon>
        <taxon>Agaricales</taxon>
        <taxon>Marasmiineae</taxon>
        <taxon>Mycenaceae</taxon>
        <taxon>Favolaschia</taxon>
    </lineage>
</organism>
<protein>
    <submittedName>
        <fullName evidence="2">Uncharacterized protein</fullName>
    </submittedName>
</protein>
<feature type="region of interest" description="Disordered" evidence="1">
    <location>
        <begin position="1"/>
        <end position="32"/>
    </location>
</feature>
<gene>
    <name evidence="2" type="ORF">R3P38DRAFT_2820259</name>
</gene>
<dbReference type="EMBL" id="JAWWNJ010000001">
    <property type="protein sequence ID" value="KAK7063772.1"/>
    <property type="molecule type" value="Genomic_DNA"/>
</dbReference>
<reference evidence="2 3" key="1">
    <citation type="journal article" date="2024" name="J Genomics">
        <title>Draft genome sequencing and assembly of Favolaschia claudopus CIRM-BRFM 2984 isolated from oak limbs.</title>
        <authorList>
            <person name="Navarro D."/>
            <person name="Drula E."/>
            <person name="Chaduli D."/>
            <person name="Cazenave R."/>
            <person name="Ahrendt S."/>
            <person name="Wang J."/>
            <person name="Lipzen A."/>
            <person name="Daum C."/>
            <person name="Barry K."/>
            <person name="Grigoriev I.V."/>
            <person name="Favel A."/>
            <person name="Rosso M.N."/>
            <person name="Martin F."/>
        </authorList>
    </citation>
    <scope>NUCLEOTIDE SEQUENCE [LARGE SCALE GENOMIC DNA]</scope>
    <source>
        <strain evidence="2 3">CIRM-BRFM 2984</strain>
    </source>
</reference>
<accession>A0AAW0EDQ0</accession>
<dbReference type="AlphaFoldDB" id="A0AAW0EDQ0"/>
<keyword evidence="3" id="KW-1185">Reference proteome</keyword>
<evidence type="ECO:0000313" key="3">
    <source>
        <dbReference type="Proteomes" id="UP001362999"/>
    </source>
</evidence>